<sequence>MLSGAKTHGKRQKMSEKSFESQIFPSGATGNRYSEASVYLCYPTWFIGQISAL</sequence>
<evidence type="ECO:0000313" key="1">
    <source>
        <dbReference type="EMBL" id="SCZ59439.1"/>
    </source>
</evidence>
<name>A0A1G5QDX7_PHOLU</name>
<organism evidence="1 2">
    <name type="scientific">Photorhabdus luminescens</name>
    <name type="common">Xenorhabdus luminescens</name>
    <dbReference type="NCBI Taxonomy" id="29488"/>
    <lineage>
        <taxon>Bacteria</taxon>
        <taxon>Pseudomonadati</taxon>
        <taxon>Pseudomonadota</taxon>
        <taxon>Gammaproteobacteria</taxon>
        <taxon>Enterobacterales</taxon>
        <taxon>Morganellaceae</taxon>
        <taxon>Photorhabdus</taxon>
    </lineage>
</organism>
<dbReference type="RefSeq" id="WP_155416479.1">
    <property type="nucleotide sequence ID" value="NZ_CAWQXX010000046.1"/>
</dbReference>
<keyword evidence="2" id="KW-1185">Reference proteome</keyword>
<protein>
    <submittedName>
        <fullName evidence="1">Uncharacterized protein</fullName>
    </submittedName>
</protein>
<reference evidence="2" key="1">
    <citation type="submission" date="2016-10" db="EMBL/GenBank/DDBJ databases">
        <authorList>
            <person name="Varghese N."/>
            <person name="Submissions S."/>
        </authorList>
    </citation>
    <scope>NUCLEOTIDE SEQUENCE [LARGE SCALE GENOMIC DNA]</scope>
    <source>
        <strain evidence="2">ATCC 29999</strain>
    </source>
</reference>
<accession>A0A1G5QDX7</accession>
<dbReference type="EMBL" id="FMWJ01000005">
    <property type="protein sequence ID" value="SCZ59439.1"/>
    <property type="molecule type" value="Genomic_DNA"/>
</dbReference>
<gene>
    <name evidence="1" type="ORF">SAMN02982990_01420</name>
</gene>
<proteinExistence type="predicted"/>
<dbReference type="GeneID" id="45658839"/>
<evidence type="ECO:0000313" key="2">
    <source>
        <dbReference type="Proteomes" id="UP000183223"/>
    </source>
</evidence>
<dbReference type="AlphaFoldDB" id="A0A1G5QDX7"/>
<dbReference type="Proteomes" id="UP000183223">
    <property type="component" value="Unassembled WGS sequence"/>
</dbReference>